<dbReference type="InterPro" id="IPR050229">
    <property type="entry name" value="GlpE_sulfurtransferase"/>
</dbReference>
<dbReference type="Gene3D" id="3.40.250.10">
    <property type="entry name" value="Rhodanese-like domain"/>
    <property type="match status" value="1"/>
</dbReference>
<dbReference type="Proteomes" id="UP000011922">
    <property type="component" value="Unassembled WGS sequence"/>
</dbReference>
<dbReference type="InterPro" id="IPR012347">
    <property type="entry name" value="Ferritin-like"/>
</dbReference>
<feature type="domain" description="Rhodanese" evidence="1">
    <location>
        <begin position="23"/>
        <end position="113"/>
    </location>
</feature>
<dbReference type="InterPro" id="IPR001307">
    <property type="entry name" value="Thiosulphate_STrfase_CS"/>
</dbReference>
<dbReference type="EMBL" id="AOSV01000030">
    <property type="protein sequence ID" value="EMG36464.1"/>
    <property type="molecule type" value="Genomic_DNA"/>
</dbReference>
<reference evidence="2 3" key="1">
    <citation type="journal article" date="2013" name="Genome Announc.">
        <title>Draft Genome Sequence for Desulfovibrio africanus Strain PCS.</title>
        <authorList>
            <person name="Brown S.D."/>
            <person name="Utturkar S.M."/>
            <person name="Arkin A.P."/>
            <person name="Deutschbauer A.M."/>
            <person name="Elias D.A."/>
            <person name="Hazen T.C."/>
            <person name="Chakraborty R."/>
        </authorList>
    </citation>
    <scope>NUCLEOTIDE SEQUENCE [LARGE SCALE GENOMIC DNA]</scope>
    <source>
        <strain evidence="2 3">PCS</strain>
    </source>
</reference>
<proteinExistence type="predicted"/>
<gene>
    <name evidence="2" type="ORF">PCS_02969</name>
</gene>
<dbReference type="OrthoDB" id="285281at2"/>
<evidence type="ECO:0000259" key="1">
    <source>
        <dbReference type="PROSITE" id="PS50206"/>
    </source>
</evidence>
<dbReference type="Gene3D" id="1.20.1260.10">
    <property type="match status" value="1"/>
</dbReference>
<dbReference type="InterPro" id="IPR009078">
    <property type="entry name" value="Ferritin-like_SF"/>
</dbReference>
<dbReference type="InterPro" id="IPR001763">
    <property type="entry name" value="Rhodanese-like_dom"/>
</dbReference>
<comment type="caution">
    <text evidence="2">The sequence shown here is derived from an EMBL/GenBank/DDBJ whole genome shotgun (WGS) entry which is preliminary data.</text>
</comment>
<dbReference type="SUPFAM" id="SSF47240">
    <property type="entry name" value="Ferritin-like"/>
    <property type="match status" value="1"/>
</dbReference>
<dbReference type="PROSITE" id="PS50206">
    <property type="entry name" value="RHODANESE_3"/>
    <property type="match status" value="1"/>
</dbReference>
<dbReference type="GO" id="GO:0004792">
    <property type="term" value="F:thiosulfate-cyanide sulfurtransferase activity"/>
    <property type="evidence" value="ECO:0007669"/>
    <property type="project" value="InterPro"/>
</dbReference>
<dbReference type="SUPFAM" id="SSF52821">
    <property type="entry name" value="Rhodanese/Cell cycle control phosphatase"/>
    <property type="match status" value="1"/>
</dbReference>
<accession>M5PQU1</accession>
<dbReference type="PATRIC" id="fig|1262666.3.peg.3007"/>
<dbReference type="InterPro" id="IPR036873">
    <property type="entry name" value="Rhodanese-like_dom_sf"/>
</dbReference>
<dbReference type="CDD" id="cd00158">
    <property type="entry name" value="RHOD"/>
    <property type="match status" value="1"/>
</dbReference>
<dbReference type="SMART" id="SM00450">
    <property type="entry name" value="RHOD"/>
    <property type="match status" value="1"/>
</dbReference>
<dbReference type="PANTHER" id="PTHR43031:SF16">
    <property type="entry name" value="OXIDOREDUCTASE"/>
    <property type="match status" value="1"/>
</dbReference>
<keyword evidence="2" id="KW-0808">Transferase</keyword>
<organism evidence="2 3">
    <name type="scientific">Desulfocurvibacter africanus PCS</name>
    <dbReference type="NCBI Taxonomy" id="1262666"/>
    <lineage>
        <taxon>Bacteria</taxon>
        <taxon>Pseudomonadati</taxon>
        <taxon>Thermodesulfobacteriota</taxon>
        <taxon>Desulfovibrionia</taxon>
        <taxon>Desulfovibrionales</taxon>
        <taxon>Desulfovibrionaceae</taxon>
        <taxon>Desulfocurvibacter</taxon>
    </lineage>
</organism>
<evidence type="ECO:0000313" key="3">
    <source>
        <dbReference type="Proteomes" id="UP000011922"/>
    </source>
</evidence>
<dbReference type="PROSITE" id="PS00380">
    <property type="entry name" value="RHODANESE_1"/>
    <property type="match status" value="1"/>
</dbReference>
<dbReference type="Pfam" id="PF00581">
    <property type="entry name" value="Rhodanese"/>
    <property type="match status" value="1"/>
</dbReference>
<dbReference type="RefSeq" id="WP_005988511.1">
    <property type="nucleotide sequence ID" value="NZ_AOSV01000030.1"/>
</dbReference>
<dbReference type="AlphaFoldDB" id="M5PQU1"/>
<evidence type="ECO:0000313" key="2">
    <source>
        <dbReference type="EMBL" id="EMG36464.1"/>
    </source>
</evidence>
<sequence>MNDEQDVQTISAQKLREFINTHSESEYDLIDVRQPSEYEISHIPGAKLLPLKEFVEHLGDIHPDRENIFYCSVGGRSMAAAVMAAESGAFRKGVYTLDGGIAAWNGKSLPDRPPLRLFESSRTLREALLTALELEKGSWLFYTELLKAPPKRFSCSSIQELADIKKSNARILHDTFKAVSSEEETEHMAPFEELFESLGGNIMASGDDPTPLLAWAKDNYEDCEQLINLAVELEYRAYDLYRNMAFDAKNAEEEQAFLELSKREKSLLMRIAGEMDKAMAEVGRAA</sequence>
<protein>
    <submittedName>
        <fullName evidence="2">Rhodanese-related sulfurtransferase</fullName>
    </submittedName>
</protein>
<dbReference type="PANTHER" id="PTHR43031">
    <property type="entry name" value="FAD-DEPENDENT OXIDOREDUCTASE"/>
    <property type="match status" value="1"/>
</dbReference>
<name>M5PQU1_DESAF</name>